<feature type="transmembrane region" description="Helical" evidence="12">
    <location>
        <begin position="36"/>
        <end position="54"/>
    </location>
</feature>
<accession>A0A0M0KHA5</accession>
<dbReference type="InterPro" id="IPR008915">
    <property type="entry name" value="Peptidase_M50"/>
</dbReference>
<dbReference type="RefSeq" id="WP_053430597.1">
    <property type="nucleotide sequence ID" value="NZ_CP040441.1"/>
</dbReference>
<keyword evidence="11 12" id="KW-0472">Membrane</keyword>
<dbReference type="GO" id="GO:0016020">
    <property type="term" value="C:membrane"/>
    <property type="evidence" value="ECO:0007669"/>
    <property type="project" value="UniProtKB-SubCell"/>
</dbReference>
<evidence type="ECO:0000256" key="8">
    <source>
        <dbReference type="ARBA" id="ARBA00022833"/>
    </source>
</evidence>
<evidence type="ECO:0000256" key="2">
    <source>
        <dbReference type="ARBA" id="ARBA00004141"/>
    </source>
</evidence>
<evidence type="ECO:0000256" key="12">
    <source>
        <dbReference type="SAM" id="Phobius"/>
    </source>
</evidence>
<dbReference type="PANTHER" id="PTHR39188:SF3">
    <property type="entry name" value="STAGE IV SPORULATION PROTEIN FB"/>
    <property type="match status" value="1"/>
</dbReference>
<evidence type="ECO:0000256" key="4">
    <source>
        <dbReference type="ARBA" id="ARBA00022670"/>
    </source>
</evidence>
<name>A0A0M0KHA5_ALKHA</name>
<feature type="transmembrane region" description="Helical" evidence="12">
    <location>
        <begin position="12"/>
        <end position="30"/>
    </location>
</feature>
<dbReference type="AlphaFoldDB" id="A0A0M0KHA5"/>
<dbReference type="Pfam" id="PF02163">
    <property type="entry name" value="Peptidase_M50"/>
    <property type="match status" value="2"/>
</dbReference>
<evidence type="ECO:0000256" key="6">
    <source>
        <dbReference type="ARBA" id="ARBA00022723"/>
    </source>
</evidence>
<evidence type="ECO:0000256" key="9">
    <source>
        <dbReference type="ARBA" id="ARBA00022989"/>
    </source>
</evidence>
<evidence type="ECO:0000259" key="13">
    <source>
        <dbReference type="Pfam" id="PF02163"/>
    </source>
</evidence>
<keyword evidence="7" id="KW-0378">Hydrolase</keyword>
<evidence type="ECO:0000256" key="5">
    <source>
        <dbReference type="ARBA" id="ARBA00022692"/>
    </source>
</evidence>
<dbReference type="GeneID" id="87598536"/>
<evidence type="ECO:0000256" key="3">
    <source>
        <dbReference type="ARBA" id="ARBA00007931"/>
    </source>
</evidence>
<evidence type="ECO:0000256" key="1">
    <source>
        <dbReference type="ARBA" id="ARBA00001947"/>
    </source>
</evidence>
<comment type="cofactor">
    <cofactor evidence="1">
        <name>Zn(2+)</name>
        <dbReference type="ChEBI" id="CHEBI:29105"/>
    </cofactor>
</comment>
<dbReference type="PANTHER" id="PTHR39188">
    <property type="entry name" value="MEMBRANE-ASSOCIATED ZINC METALLOPROTEASE M50B"/>
    <property type="match status" value="1"/>
</dbReference>
<keyword evidence="4 14" id="KW-0645">Protease</keyword>
<comment type="subcellular location">
    <subcellularLocation>
        <location evidence="2">Membrane</location>
        <topology evidence="2">Multi-pass membrane protein</topology>
    </subcellularLocation>
</comment>
<protein>
    <submittedName>
        <fullName evidence="14">Protease</fullName>
    </submittedName>
</protein>
<dbReference type="GO" id="GO:0008237">
    <property type="term" value="F:metallopeptidase activity"/>
    <property type="evidence" value="ECO:0007669"/>
    <property type="project" value="UniProtKB-KW"/>
</dbReference>
<comment type="similarity">
    <text evidence="3">Belongs to the peptidase M50B family.</text>
</comment>
<evidence type="ECO:0000313" key="14">
    <source>
        <dbReference type="EMBL" id="KOO38235.1"/>
    </source>
</evidence>
<keyword evidence="6" id="KW-0479">Metal-binding</keyword>
<feature type="transmembrane region" description="Helical" evidence="12">
    <location>
        <begin position="159"/>
        <end position="178"/>
    </location>
</feature>
<dbReference type="GO" id="GO:0046872">
    <property type="term" value="F:metal ion binding"/>
    <property type="evidence" value="ECO:0007669"/>
    <property type="project" value="UniProtKB-KW"/>
</dbReference>
<sequence>MISYLALFKKMKVNPLFWFVIGMGVLTGYFREVLMVFVIVFVHEMGHAVAAHFFRWRIRKIELLPFGGVAEVEEGGNRSFKEEVIIITAGPLQHVWMMAVSYGLVALEMWNVSTYQQFLWYNVTILAFNLLPILPLDGGRLMQLLCMRFWPYRLALRRTVGLSFLFLTVAVCVAVILYPFHLNLWLVLAFLIVNNYLEYKQCHYRFIRFLTERFYIGLSQQGKPHLPVVVSAHQEVSEVAKQFRRGVIHTIIVNDAKQKRTHYLPETEVLRALFEAKLPRAPLSTIIAK</sequence>
<evidence type="ECO:0000256" key="10">
    <source>
        <dbReference type="ARBA" id="ARBA00023049"/>
    </source>
</evidence>
<keyword evidence="8" id="KW-0862">Zinc</keyword>
<evidence type="ECO:0000256" key="7">
    <source>
        <dbReference type="ARBA" id="ARBA00022801"/>
    </source>
</evidence>
<dbReference type="EMBL" id="LILD01000001">
    <property type="protein sequence ID" value="KOO38235.1"/>
    <property type="molecule type" value="Genomic_DNA"/>
</dbReference>
<dbReference type="GO" id="GO:0006508">
    <property type="term" value="P:proteolysis"/>
    <property type="evidence" value="ECO:0007669"/>
    <property type="project" value="UniProtKB-KW"/>
</dbReference>
<keyword evidence="5 12" id="KW-0812">Transmembrane</keyword>
<feature type="domain" description="Peptidase M50" evidence="13">
    <location>
        <begin position="33"/>
        <end position="105"/>
    </location>
</feature>
<evidence type="ECO:0000256" key="11">
    <source>
        <dbReference type="ARBA" id="ARBA00023136"/>
    </source>
</evidence>
<feature type="transmembrane region" description="Helical" evidence="12">
    <location>
        <begin position="84"/>
        <end position="107"/>
    </location>
</feature>
<keyword evidence="10" id="KW-0482">Metalloprotease</keyword>
<keyword evidence="9 12" id="KW-1133">Transmembrane helix</keyword>
<proteinExistence type="inferred from homology"/>
<feature type="domain" description="Peptidase M50" evidence="13">
    <location>
        <begin position="113"/>
        <end position="147"/>
    </location>
</feature>
<reference evidence="14" key="1">
    <citation type="submission" date="2015-08" db="EMBL/GenBank/DDBJ databases">
        <title>Complete DNA Sequence of Pseudomonas syringae pv. actinidiae, the Causal Agent of Kiwifruit Canker Disease.</title>
        <authorList>
            <person name="Rikkerink E.H.A."/>
            <person name="Fineran P.C."/>
        </authorList>
    </citation>
    <scope>NUCLEOTIDE SEQUENCE</scope>
    <source>
        <strain evidence="14">DSM 13666</strain>
    </source>
</reference>
<feature type="transmembrane region" description="Helical" evidence="12">
    <location>
        <begin position="119"/>
        <end position="138"/>
    </location>
</feature>
<dbReference type="CDD" id="cd06161">
    <property type="entry name" value="S2P-M50_SpoIVFB"/>
    <property type="match status" value="1"/>
</dbReference>
<gene>
    <name evidence="14" type="ORF">AMD02_04680</name>
</gene>
<comment type="caution">
    <text evidence="14">The sequence shown here is derived from an EMBL/GenBank/DDBJ whole genome shotgun (WGS) entry which is preliminary data.</text>
</comment>
<dbReference type="PATRIC" id="fig|136160.3.peg.1209"/>
<organism evidence="14">
    <name type="scientific">Halalkalibacterium halodurans</name>
    <name type="common">Bacillus halodurans</name>
    <dbReference type="NCBI Taxonomy" id="86665"/>
    <lineage>
        <taxon>Bacteria</taxon>
        <taxon>Bacillati</taxon>
        <taxon>Bacillota</taxon>
        <taxon>Bacilli</taxon>
        <taxon>Bacillales</taxon>
        <taxon>Bacillaceae</taxon>
        <taxon>Halalkalibacterium (ex Joshi et al. 2022)</taxon>
    </lineage>
</organism>